<gene>
    <name evidence="1" type="ORF">ILP92_10920</name>
</gene>
<dbReference type="PANTHER" id="PTHR43611:SF3">
    <property type="entry name" value="FLAVIN MONONUCLEOTIDE HYDROLASE 1, CHLOROPLATIC"/>
    <property type="match status" value="1"/>
</dbReference>
<sequence>MAVDVVIFDIGNVLIEWQPERFYDREIGRDRREAMFAEVDLHGMNDRVDRGEPFRDVIYEVADATPDWRDEIRMWHDRWIELAHPVIPHSVALMRRLRSKGVPVWSLTNFGVESFAYAATQFDFLSEFDRDFVSGHMGVIKPDPRIYEMVEAASPFAPDRLLFTDDRADNITAAAARGWQTHPFTGPEGWADRLVAEGLLSPAEAAP</sequence>
<evidence type="ECO:0000313" key="2">
    <source>
        <dbReference type="Proteomes" id="UP000642488"/>
    </source>
</evidence>
<dbReference type="CDD" id="cd02603">
    <property type="entry name" value="HAD_sEH-N_like"/>
    <property type="match status" value="1"/>
</dbReference>
<dbReference type="InterPro" id="IPR006439">
    <property type="entry name" value="HAD-SF_hydro_IA"/>
</dbReference>
<dbReference type="RefSeq" id="WP_198916432.1">
    <property type="nucleotide sequence ID" value="NZ_JAEKPD010000009.1"/>
</dbReference>
<dbReference type="SFLD" id="SFLDG01129">
    <property type="entry name" value="C1.5:_HAD__Beta-PGM__Phosphata"/>
    <property type="match status" value="1"/>
</dbReference>
<proteinExistence type="predicted"/>
<comment type="caution">
    <text evidence="1">The sequence shown here is derived from an EMBL/GenBank/DDBJ whole genome shotgun (WGS) entry which is preliminary data.</text>
</comment>
<evidence type="ECO:0000313" key="1">
    <source>
        <dbReference type="EMBL" id="MBJ3763258.1"/>
    </source>
</evidence>
<reference evidence="1" key="1">
    <citation type="submission" date="2020-12" db="EMBL/GenBank/DDBJ databases">
        <title>Bacterial taxonomy.</title>
        <authorList>
            <person name="Pan X."/>
        </authorList>
    </citation>
    <scope>NUCLEOTIDE SEQUENCE</scope>
    <source>
        <strain evidence="1">KCTC 52957</strain>
    </source>
</reference>
<keyword evidence="2" id="KW-1185">Reference proteome</keyword>
<dbReference type="PRINTS" id="PR00413">
    <property type="entry name" value="HADHALOGNASE"/>
</dbReference>
<accession>A0A934IHY4</accession>
<protein>
    <submittedName>
        <fullName evidence="1">HAD family phosphatase</fullName>
    </submittedName>
</protein>
<dbReference type="Gene3D" id="3.40.50.1000">
    <property type="entry name" value="HAD superfamily/HAD-like"/>
    <property type="match status" value="1"/>
</dbReference>
<dbReference type="Pfam" id="PF00702">
    <property type="entry name" value="Hydrolase"/>
    <property type="match status" value="1"/>
</dbReference>
<dbReference type="InterPro" id="IPR023198">
    <property type="entry name" value="PGP-like_dom2"/>
</dbReference>
<name>A0A934IHY4_9RHOB</name>
<dbReference type="InterPro" id="IPR036412">
    <property type="entry name" value="HAD-like_sf"/>
</dbReference>
<dbReference type="Gene3D" id="1.10.150.240">
    <property type="entry name" value="Putative phosphatase, domain 2"/>
    <property type="match status" value="1"/>
</dbReference>
<dbReference type="EMBL" id="JAEKPD010000009">
    <property type="protein sequence ID" value="MBJ3763258.1"/>
    <property type="molecule type" value="Genomic_DNA"/>
</dbReference>
<dbReference type="Proteomes" id="UP000642488">
    <property type="component" value="Unassembled WGS sequence"/>
</dbReference>
<dbReference type="PANTHER" id="PTHR43611">
    <property type="entry name" value="ALPHA-D-GLUCOSE 1-PHOSPHATE PHOSPHATASE"/>
    <property type="match status" value="1"/>
</dbReference>
<dbReference type="SFLD" id="SFLDS00003">
    <property type="entry name" value="Haloacid_Dehalogenase"/>
    <property type="match status" value="1"/>
</dbReference>
<organism evidence="1 2">
    <name type="scientific">Palleronia pontilimi</name>
    <dbReference type="NCBI Taxonomy" id="1964209"/>
    <lineage>
        <taxon>Bacteria</taxon>
        <taxon>Pseudomonadati</taxon>
        <taxon>Pseudomonadota</taxon>
        <taxon>Alphaproteobacteria</taxon>
        <taxon>Rhodobacterales</taxon>
        <taxon>Roseobacteraceae</taxon>
        <taxon>Palleronia</taxon>
    </lineage>
</organism>
<dbReference type="SUPFAM" id="SSF56784">
    <property type="entry name" value="HAD-like"/>
    <property type="match status" value="1"/>
</dbReference>
<dbReference type="InterPro" id="IPR023214">
    <property type="entry name" value="HAD_sf"/>
</dbReference>
<dbReference type="NCBIfam" id="TIGR01509">
    <property type="entry name" value="HAD-SF-IA-v3"/>
    <property type="match status" value="1"/>
</dbReference>
<dbReference type="AlphaFoldDB" id="A0A934IHY4"/>